<keyword evidence="3" id="KW-1185">Reference proteome</keyword>
<protein>
    <submittedName>
        <fullName evidence="2">Uncharacterized protein</fullName>
    </submittedName>
</protein>
<sequence length="184" mass="20744">MHRSCQEYKDPHIPSTPKEMEQSDNWKLSLSQEKEPNIYKGKRRAINGHQCSDEPNRRPRFYHGSHHPSAINKTIEVASNIHHINANMMYVDKTLKAIEEKNGIPPNVTTEPSKLTIDFHNSANALGAHSGLVVGTGATRQTIVISSHDCRVPCNPDPPKILRTCPDHQGGSRRSVTNKYRCRH</sequence>
<proteinExistence type="predicted"/>
<dbReference type="EMBL" id="JAWPEI010000001">
    <property type="protein sequence ID" value="KAK4737331.1"/>
    <property type="molecule type" value="Genomic_DNA"/>
</dbReference>
<feature type="region of interest" description="Disordered" evidence="1">
    <location>
        <begin position="165"/>
        <end position="184"/>
    </location>
</feature>
<organism evidence="2 3">
    <name type="scientific">Solanum pinnatisectum</name>
    <name type="common">tansyleaf nightshade</name>
    <dbReference type="NCBI Taxonomy" id="50273"/>
    <lineage>
        <taxon>Eukaryota</taxon>
        <taxon>Viridiplantae</taxon>
        <taxon>Streptophyta</taxon>
        <taxon>Embryophyta</taxon>
        <taxon>Tracheophyta</taxon>
        <taxon>Spermatophyta</taxon>
        <taxon>Magnoliopsida</taxon>
        <taxon>eudicotyledons</taxon>
        <taxon>Gunneridae</taxon>
        <taxon>Pentapetalae</taxon>
        <taxon>asterids</taxon>
        <taxon>lamiids</taxon>
        <taxon>Solanales</taxon>
        <taxon>Solanaceae</taxon>
        <taxon>Solanoideae</taxon>
        <taxon>Solaneae</taxon>
        <taxon>Solanum</taxon>
    </lineage>
</organism>
<reference evidence="2 3" key="1">
    <citation type="submission" date="2023-10" db="EMBL/GenBank/DDBJ databases">
        <title>Genome-Wide Identification Analysis in wild type Solanum Pinnatisectum Reveals Some Genes Defensing Phytophthora Infestans.</title>
        <authorList>
            <person name="Sun C."/>
        </authorList>
    </citation>
    <scope>NUCLEOTIDE SEQUENCE [LARGE SCALE GENOMIC DNA]</scope>
    <source>
        <strain evidence="2">LQN</strain>
        <tissue evidence="2">Leaf</tissue>
    </source>
</reference>
<dbReference type="AlphaFoldDB" id="A0AAV9MHC7"/>
<comment type="caution">
    <text evidence="2">The sequence shown here is derived from an EMBL/GenBank/DDBJ whole genome shotgun (WGS) entry which is preliminary data.</text>
</comment>
<evidence type="ECO:0000313" key="2">
    <source>
        <dbReference type="EMBL" id="KAK4737331.1"/>
    </source>
</evidence>
<accession>A0AAV9MHC7</accession>
<evidence type="ECO:0000313" key="3">
    <source>
        <dbReference type="Proteomes" id="UP001311915"/>
    </source>
</evidence>
<evidence type="ECO:0000256" key="1">
    <source>
        <dbReference type="SAM" id="MobiDB-lite"/>
    </source>
</evidence>
<dbReference type="Proteomes" id="UP001311915">
    <property type="component" value="Unassembled WGS sequence"/>
</dbReference>
<name>A0AAV9MHC7_9SOLN</name>
<gene>
    <name evidence="2" type="ORF">R3W88_001028</name>
</gene>
<feature type="compositionally biased region" description="Basic and acidic residues" evidence="1">
    <location>
        <begin position="1"/>
        <end position="12"/>
    </location>
</feature>
<feature type="region of interest" description="Disordered" evidence="1">
    <location>
        <begin position="1"/>
        <end position="35"/>
    </location>
</feature>